<dbReference type="Pfam" id="PF03919">
    <property type="entry name" value="mRNA_cap_C"/>
    <property type="match status" value="1"/>
</dbReference>
<dbReference type="Gene3D" id="2.40.50.140">
    <property type="entry name" value="Nucleic acid-binding proteins"/>
    <property type="match status" value="1"/>
</dbReference>
<name>A0AA86R2I7_9EUKA</name>
<reference evidence="13" key="1">
    <citation type="submission" date="2023-06" db="EMBL/GenBank/DDBJ databases">
        <authorList>
            <person name="Kurt Z."/>
        </authorList>
    </citation>
    <scope>NUCLEOTIDE SEQUENCE</scope>
</reference>
<dbReference type="GO" id="GO:0005524">
    <property type="term" value="F:ATP binding"/>
    <property type="evidence" value="ECO:0007669"/>
    <property type="project" value="InterPro"/>
</dbReference>
<organism evidence="13">
    <name type="scientific">Hexamita inflata</name>
    <dbReference type="NCBI Taxonomy" id="28002"/>
    <lineage>
        <taxon>Eukaryota</taxon>
        <taxon>Metamonada</taxon>
        <taxon>Diplomonadida</taxon>
        <taxon>Hexamitidae</taxon>
        <taxon>Hexamitinae</taxon>
        <taxon>Hexamita</taxon>
    </lineage>
</organism>
<evidence type="ECO:0000256" key="10">
    <source>
        <dbReference type="ARBA" id="ARBA00044624"/>
    </source>
</evidence>
<dbReference type="SUPFAM" id="SSF50249">
    <property type="entry name" value="Nucleic acid-binding proteins"/>
    <property type="match status" value="1"/>
</dbReference>
<feature type="domain" description="mRNA capping enzyme C-terminal" evidence="12">
    <location>
        <begin position="249"/>
        <end position="394"/>
    </location>
</feature>
<evidence type="ECO:0000313" key="13">
    <source>
        <dbReference type="EMBL" id="CAI9969150.1"/>
    </source>
</evidence>
<dbReference type="Gene3D" id="3.30.470.30">
    <property type="entry name" value="DNA ligase/mRNA capping enzyme"/>
    <property type="match status" value="1"/>
</dbReference>
<evidence type="ECO:0000256" key="4">
    <source>
        <dbReference type="ARBA" id="ARBA00022679"/>
    </source>
</evidence>
<evidence type="ECO:0000256" key="2">
    <source>
        <dbReference type="ARBA" id="ARBA00012475"/>
    </source>
</evidence>
<dbReference type="Pfam" id="PF01331">
    <property type="entry name" value="mRNA_cap_enzyme"/>
    <property type="match status" value="1"/>
</dbReference>
<keyword evidence="7" id="KW-0506">mRNA capping</keyword>
<dbReference type="GO" id="GO:0005525">
    <property type="term" value="F:GTP binding"/>
    <property type="evidence" value="ECO:0007669"/>
    <property type="project" value="UniProtKB-KW"/>
</dbReference>
<evidence type="ECO:0000256" key="6">
    <source>
        <dbReference type="ARBA" id="ARBA00022741"/>
    </source>
</evidence>
<evidence type="ECO:0000259" key="11">
    <source>
        <dbReference type="Pfam" id="PF01331"/>
    </source>
</evidence>
<evidence type="ECO:0000256" key="3">
    <source>
        <dbReference type="ARBA" id="ARBA00022664"/>
    </source>
</evidence>
<dbReference type="InterPro" id="IPR051029">
    <property type="entry name" value="mRNA_Capping_Enz/RNA_Phosphat"/>
</dbReference>
<keyword evidence="5" id="KW-0548">Nucleotidyltransferase</keyword>
<comment type="subcellular location">
    <subcellularLocation>
        <location evidence="1">Nucleus</location>
    </subcellularLocation>
</comment>
<keyword evidence="9" id="KW-0539">Nucleus</keyword>
<evidence type="ECO:0000256" key="1">
    <source>
        <dbReference type="ARBA" id="ARBA00004123"/>
    </source>
</evidence>
<evidence type="ECO:0000256" key="9">
    <source>
        <dbReference type="ARBA" id="ARBA00023242"/>
    </source>
</evidence>
<sequence length="429" mass="49702">MDQLTQQFMASAVHFNDDSSLFLKHRVQTMLNQNQIKFPGAQPVSLEPRRDITTVLNRNFKVCEKTDGTRYLLYLDLSDMEISEDIFQMAVQADKEMKAKCYFVDREYNFEQMDCRIRLNALLKVIKEKTLSALLQFKMLLDGEVVADGQELDFYIFDCLYLNQQVVSQGLTARLEAGYLATTFMRKIGSSILISLKSKTFVDKTEIQKILDIQKALKHHSDGLIFTAEDEPYVFGTNPHILKWKPKDENSVDLKIDLRTEYCNVLQTNGEFKPTTIYMFQFYAAVFGQIEAAPVEAGGVTVVSKEKFDKMENLIKKNKQENLILEVYWNETKPVQILKLIQKENGINKYQIEEKQGGWEAKKFRTDKSIPNDRKVFDSVCKSFGQFVSIEDLMQIIAGKMKVPGVCIRENPFVRRKQGWVQQVNERYE</sequence>
<keyword evidence="8" id="KW-0342">GTP-binding</keyword>
<protein>
    <recommendedName>
        <fullName evidence="2">mRNA guanylyltransferase</fullName>
        <ecNumber evidence="2">2.7.7.50</ecNumber>
    </recommendedName>
</protein>
<evidence type="ECO:0000256" key="8">
    <source>
        <dbReference type="ARBA" id="ARBA00023134"/>
    </source>
</evidence>
<keyword evidence="4" id="KW-0808">Transferase</keyword>
<reference evidence="14 15" key="2">
    <citation type="submission" date="2024-07" db="EMBL/GenBank/DDBJ databases">
        <authorList>
            <person name="Akdeniz Z."/>
        </authorList>
    </citation>
    <scope>NUCLEOTIDE SEQUENCE [LARGE SCALE GENOMIC DNA]</scope>
</reference>
<dbReference type="EC" id="2.7.7.50" evidence="2"/>
<feature type="domain" description="mRNA capping enzyme adenylation" evidence="11">
    <location>
        <begin position="42"/>
        <end position="245"/>
    </location>
</feature>
<dbReference type="AlphaFoldDB" id="A0AA86R2I7"/>
<dbReference type="GO" id="GO:0006370">
    <property type="term" value="P:7-methylguanosine mRNA capping"/>
    <property type="evidence" value="ECO:0007669"/>
    <property type="project" value="UniProtKB-KW"/>
</dbReference>
<keyword evidence="15" id="KW-1185">Reference proteome</keyword>
<keyword evidence="6" id="KW-0547">Nucleotide-binding</keyword>
<evidence type="ECO:0000256" key="7">
    <source>
        <dbReference type="ARBA" id="ARBA00023042"/>
    </source>
</evidence>
<dbReference type="PANTHER" id="PTHR10367">
    <property type="entry name" value="MRNA-CAPPING ENZYME"/>
    <property type="match status" value="1"/>
</dbReference>
<gene>
    <name evidence="14" type="ORF">HINF_LOCUS43973</name>
    <name evidence="13" type="ORF">HINF_LOCUS56795</name>
</gene>
<dbReference type="InterPro" id="IPR001339">
    <property type="entry name" value="mRNA_cap_enzyme_adenylation"/>
</dbReference>
<evidence type="ECO:0000256" key="5">
    <source>
        <dbReference type="ARBA" id="ARBA00022695"/>
    </source>
</evidence>
<dbReference type="EMBL" id="CATOUU010001054">
    <property type="protein sequence ID" value="CAI9969150.1"/>
    <property type="molecule type" value="Genomic_DNA"/>
</dbReference>
<dbReference type="InterPro" id="IPR012340">
    <property type="entry name" value="NA-bd_OB-fold"/>
</dbReference>
<dbReference type="Proteomes" id="UP001642409">
    <property type="component" value="Unassembled WGS sequence"/>
</dbReference>
<proteinExistence type="predicted"/>
<dbReference type="GO" id="GO:0005634">
    <property type="term" value="C:nucleus"/>
    <property type="evidence" value="ECO:0007669"/>
    <property type="project" value="UniProtKB-SubCell"/>
</dbReference>
<keyword evidence="3" id="KW-0507">mRNA processing</keyword>
<evidence type="ECO:0000313" key="14">
    <source>
        <dbReference type="EMBL" id="CAL6050616.1"/>
    </source>
</evidence>
<dbReference type="InterPro" id="IPR013846">
    <property type="entry name" value="mRNA_cap_enzyme_C"/>
</dbReference>
<dbReference type="CDD" id="cd07895">
    <property type="entry name" value="Adenylation_mRNA_capping"/>
    <property type="match status" value="1"/>
</dbReference>
<dbReference type="EMBL" id="CAXDID020000185">
    <property type="protein sequence ID" value="CAL6050616.1"/>
    <property type="molecule type" value="Genomic_DNA"/>
</dbReference>
<dbReference type="SUPFAM" id="SSF56091">
    <property type="entry name" value="DNA ligase/mRNA capping enzyme, catalytic domain"/>
    <property type="match status" value="1"/>
</dbReference>
<comment type="catalytic activity">
    <reaction evidence="10">
        <text>a 5'-end diphospho-ribonucleoside in mRNA + GTP + H(+) = a 5'-end (5'-triphosphoguanosine)-ribonucleoside in mRNA + diphosphate</text>
        <dbReference type="Rhea" id="RHEA:67012"/>
        <dbReference type="Rhea" id="RHEA-COMP:17165"/>
        <dbReference type="Rhea" id="RHEA-COMP:17166"/>
        <dbReference type="ChEBI" id="CHEBI:15378"/>
        <dbReference type="ChEBI" id="CHEBI:33019"/>
        <dbReference type="ChEBI" id="CHEBI:37565"/>
        <dbReference type="ChEBI" id="CHEBI:167616"/>
        <dbReference type="ChEBI" id="CHEBI:167617"/>
        <dbReference type="EC" id="2.7.7.50"/>
    </reaction>
    <physiologicalReaction direction="left-to-right" evidence="10">
        <dbReference type="Rhea" id="RHEA:67013"/>
    </physiologicalReaction>
</comment>
<dbReference type="GO" id="GO:0004484">
    <property type="term" value="F:mRNA guanylyltransferase activity"/>
    <property type="evidence" value="ECO:0007669"/>
    <property type="project" value="UniProtKB-EC"/>
</dbReference>
<evidence type="ECO:0000313" key="15">
    <source>
        <dbReference type="Proteomes" id="UP001642409"/>
    </source>
</evidence>
<dbReference type="PANTHER" id="PTHR10367:SF17">
    <property type="entry name" value="MRNA-CAPPING ENZYME"/>
    <property type="match status" value="1"/>
</dbReference>
<comment type="caution">
    <text evidence="13">The sequence shown here is derived from an EMBL/GenBank/DDBJ whole genome shotgun (WGS) entry which is preliminary data.</text>
</comment>
<evidence type="ECO:0000259" key="12">
    <source>
        <dbReference type="Pfam" id="PF03919"/>
    </source>
</evidence>
<accession>A0AA86R2I7</accession>